<protein>
    <submittedName>
        <fullName evidence="1">Uncharacterized protein</fullName>
    </submittedName>
</protein>
<organism evidence="1 2">
    <name type="scientific">Vibrio coralliirubri</name>
    <dbReference type="NCBI Taxonomy" id="1516159"/>
    <lineage>
        <taxon>Bacteria</taxon>
        <taxon>Pseudomonadati</taxon>
        <taxon>Pseudomonadota</taxon>
        <taxon>Gammaproteobacteria</taxon>
        <taxon>Vibrionales</taxon>
        <taxon>Vibrionaceae</taxon>
        <taxon>Vibrio</taxon>
    </lineage>
</organism>
<sequence length="33" mass="3484">MNPKVSTRLPNHVVVAAAMKDPIRALIKGSPTA</sequence>
<keyword evidence="2" id="KW-1185">Reference proteome</keyword>
<name>A0AA87C0T7_9VIBR</name>
<dbReference type="Proteomes" id="UP000041625">
    <property type="component" value="Unassembled WGS sequence"/>
</dbReference>
<reference evidence="1 2" key="1">
    <citation type="submission" date="2014-06" db="EMBL/GenBank/DDBJ databases">
        <authorList>
            <person name="Le Roux F."/>
        </authorList>
    </citation>
    <scope>NUCLEOTIDE SEQUENCE [LARGE SCALE GENOMIC DNA]</scope>
    <source>
        <strain evidence="1 2">J2-31</strain>
    </source>
</reference>
<comment type="caution">
    <text evidence="1">The sequence shown here is derived from an EMBL/GenBank/DDBJ whole genome shotgun (WGS) entry which is preliminary data.</text>
</comment>
<proteinExistence type="predicted"/>
<accession>A0AA87C0T7</accession>
<dbReference type="EMBL" id="CCKJ01000042">
    <property type="protein sequence ID" value="CDT83785.1"/>
    <property type="molecule type" value="Genomic_DNA"/>
</dbReference>
<evidence type="ECO:0000313" key="1">
    <source>
        <dbReference type="EMBL" id="CDT83785.1"/>
    </source>
</evidence>
<dbReference type="AlphaFoldDB" id="A0AA87C0T7"/>
<evidence type="ECO:0000313" key="2">
    <source>
        <dbReference type="Proteomes" id="UP000041625"/>
    </source>
</evidence>
<gene>
    <name evidence="1" type="ORF">VCR31J2_1360036</name>
</gene>